<dbReference type="Pfam" id="PF13245">
    <property type="entry name" value="AAA_19"/>
    <property type="match status" value="1"/>
</dbReference>
<dbReference type="OrthoDB" id="9803432at2"/>
<dbReference type="SMART" id="SM00382">
    <property type="entry name" value="AAA"/>
    <property type="match status" value="1"/>
</dbReference>
<dbReference type="GO" id="GO:0009338">
    <property type="term" value="C:exodeoxyribonuclease V complex"/>
    <property type="evidence" value="ECO:0007669"/>
    <property type="project" value="TreeGrafter"/>
</dbReference>
<dbReference type="Gene3D" id="2.30.30.940">
    <property type="match status" value="1"/>
</dbReference>
<dbReference type="InterPro" id="IPR006345">
    <property type="entry name" value="RecD2"/>
</dbReference>
<dbReference type="Pfam" id="PF23139">
    <property type="entry name" value="OB_YrrC"/>
    <property type="match status" value="1"/>
</dbReference>
<dbReference type="Pfam" id="PF13538">
    <property type="entry name" value="UvrD_C_2"/>
    <property type="match status" value="1"/>
</dbReference>
<evidence type="ECO:0000256" key="3">
    <source>
        <dbReference type="HAMAP-Rule" id="MF_01488"/>
    </source>
</evidence>
<keyword evidence="6" id="KW-1185">Reference proteome</keyword>
<accession>A0A5Q2N2Y6</accession>
<reference evidence="6" key="1">
    <citation type="submission" date="2019-11" db="EMBL/GenBank/DDBJ databases">
        <title>Genome sequence of Heliorestis convoluta strain HH, an alkaliphilic and minimalistic phototrophic bacterium from a soda lake in Egypt.</title>
        <authorList>
            <person name="Dewey E.D."/>
            <person name="Stokes L.M."/>
            <person name="Burchell B.M."/>
            <person name="Shaffer K.N."/>
            <person name="Huntington A.M."/>
            <person name="Baker J.M."/>
            <person name="Nadendla S."/>
            <person name="Giglio M.G."/>
            <person name="Touchman J.W."/>
            <person name="Blankenship R.E."/>
            <person name="Madigan M.T."/>
            <person name="Sattley W.M."/>
        </authorList>
    </citation>
    <scope>NUCLEOTIDE SEQUENCE [LARGE SCALE GENOMIC DNA]</scope>
    <source>
        <strain evidence="6">HH</strain>
    </source>
</reference>
<comment type="function">
    <text evidence="3">DNA-dependent ATPase and ATP-dependent 5'-3' DNA helicase. Has no activity on blunt DNA or DNA with 3'-overhangs, requires at least 10 bases of 5'-ssDNA for helicase activity.</text>
</comment>
<dbReference type="KEGG" id="hcv:FTV88_0758"/>
<dbReference type="CDD" id="cd18809">
    <property type="entry name" value="SF1_C_RecD"/>
    <property type="match status" value="1"/>
</dbReference>
<dbReference type="EC" id="5.6.2.3" evidence="3"/>
<feature type="binding site" evidence="3">
    <location>
        <begin position="344"/>
        <end position="348"/>
    </location>
    <ligand>
        <name>ATP</name>
        <dbReference type="ChEBI" id="CHEBI:30616"/>
    </ligand>
</feature>
<dbReference type="GO" id="GO:0016887">
    <property type="term" value="F:ATP hydrolysis activity"/>
    <property type="evidence" value="ECO:0007669"/>
    <property type="project" value="RHEA"/>
</dbReference>
<dbReference type="InterPro" id="IPR003593">
    <property type="entry name" value="AAA+_ATPase"/>
</dbReference>
<keyword evidence="3 5" id="KW-0378">Hydrolase</keyword>
<dbReference type="InterPro" id="IPR050534">
    <property type="entry name" value="Coronavir_polyprotein_1ab"/>
</dbReference>
<comment type="catalytic activity">
    <reaction evidence="3">
        <text>ATP + H2O = ADP + phosphate + H(+)</text>
        <dbReference type="Rhea" id="RHEA:13065"/>
        <dbReference type="ChEBI" id="CHEBI:15377"/>
        <dbReference type="ChEBI" id="CHEBI:15378"/>
        <dbReference type="ChEBI" id="CHEBI:30616"/>
        <dbReference type="ChEBI" id="CHEBI:43474"/>
        <dbReference type="ChEBI" id="CHEBI:456216"/>
        <dbReference type="EC" id="5.6.2.3"/>
    </reaction>
</comment>
<evidence type="ECO:0000313" key="5">
    <source>
        <dbReference type="EMBL" id="QGG46935.1"/>
    </source>
</evidence>
<protein>
    <recommendedName>
        <fullName evidence="3">ATP-dependent RecD2 DNA helicase</fullName>
        <ecNumber evidence="3">5.6.2.3</ecNumber>
    </recommendedName>
    <alternativeName>
        <fullName evidence="3">DNA 5'-3' helicase subunit RecD2</fullName>
    </alternativeName>
</protein>
<feature type="domain" description="AAA+ ATPase" evidence="4">
    <location>
        <begin position="333"/>
        <end position="485"/>
    </location>
</feature>
<comment type="similarity">
    <text evidence="3">Belongs to the RecD family. RecD2 subfamily.</text>
</comment>
<evidence type="ECO:0000256" key="2">
    <source>
        <dbReference type="ARBA" id="ARBA00022840"/>
    </source>
</evidence>
<proteinExistence type="inferred from homology"/>
<dbReference type="RefSeq" id="WP_153724418.1">
    <property type="nucleotide sequence ID" value="NZ_CP045875.1"/>
</dbReference>
<dbReference type="SUPFAM" id="SSF52540">
    <property type="entry name" value="P-loop containing nucleoside triphosphate hydrolases"/>
    <property type="match status" value="1"/>
</dbReference>
<dbReference type="HAMAP" id="MF_01488">
    <property type="entry name" value="RecD2"/>
    <property type="match status" value="1"/>
</dbReference>
<dbReference type="CDD" id="cd17933">
    <property type="entry name" value="DEXSc_RecD-like"/>
    <property type="match status" value="1"/>
</dbReference>
<keyword evidence="3" id="KW-0238">DNA-binding</keyword>
<dbReference type="Pfam" id="PF18335">
    <property type="entry name" value="SH3_13"/>
    <property type="match status" value="1"/>
</dbReference>
<evidence type="ECO:0000256" key="1">
    <source>
        <dbReference type="ARBA" id="ARBA00022741"/>
    </source>
</evidence>
<keyword evidence="3 5" id="KW-0347">Helicase</keyword>
<dbReference type="GO" id="GO:0017116">
    <property type="term" value="F:single-stranded DNA helicase activity"/>
    <property type="evidence" value="ECO:0007669"/>
    <property type="project" value="TreeGrafter"/>
</dbReference>
<dbReference type="EMBL" id="CP045875">
    <property type="protein sequence ID" value="QGG46935.1"/>
    <property type="molecule type" value="Genomic_DNA"/>
</dbReference>
<dbReference type="GO" id="GO:0006310">
    <property type="term" value="P:DNA recombination"/>
    <property type="evidence" value="ECO:0007669"/>
    <property type="project" value="InterPro"/>
</dbReference>
<dbReference type="PANTHER" id="PTHR43788">
    <property type="entry name" value="DNA2/NAM7 HELICASE FAMILY MEMBER"/>
    <property type="match status" value="1"/>
</dbReference>
<dbReference type="Pfam" id="PF14490">
    <property type="entry name" value="HHH_RecD2"/>
    <property type="match status" value="1"/>
</dbReference>
<sequence>MVQLEGQLIRILFHQESYMVALFKSKKEKITVIGHLISPQVGLTYTLEGEWVEHPKFGKQLRLSTYKLVPPTTSQGMEKFLSSSLLKGMEKKKVKSLINAFGTDILEILRDEPERLRSLSDLQDEEVDAIIEAYQDFDYEENLLITLTEYGIESELVYKIFRQYGRKSVATIEDNPYCLCLDLRDVPFEKSDSIAQKLQLQGSDRRRIEAAFIYCLKDGKEEGHVFLPSSILIRRVKERLERSNHYQEVPGEKELSEELLQVISEGKINYYAQGCYLPELFWAEQEVVRHLIAINQHNFTWNVNVEKVIQTMEEDFGIAYADEQKQAFFALAQRGLTVITGGPGTGKTTIVKGLIALVNRATPNAKITLCAPTGRAAKRMAETTGYPAFTIHKVLGLTGREKEYFSCETEALQADVVIVDEVSMVDIQMMATLLNAMKKNTKLVLVGDQDQLPSIGPGQVLKDIIEQSMGAIIRLQYVFRQEDSSDIVRNAHRINEGILPDITGKKEFIFIQRWRLQDCRDALLETVQRAIERAGYSLEDIQVIAPMRYTDVGVWNLNKAMQERLNPLLPGKKELQTGFYSFRTGDKVMQLKNDYEKEIFNGDVGFITEILLHSEGESDEDKIVVQFDDSVSYVRSEWDQLTLAYTTTVHKAQGSEYPVVVMPLTMHHRRMLRRNLLYTAVTRARDKVILIGEQDALAHAVTNNEDSSRFSALKRRWQESLHKEE</sequence>
<dbReference type="Gene3D" id="3.40.50.300">
    <property type="entry name" value="P-loop containing nucleotide triphosphate hydrolases"/>
    <property type="match status" value="2"/>
</dbReference>
<dbReference type="AlphaFoldDB" id="A0A5Q2N2Y6"/>
<dbReference type="InterPro" id="IPR055446">
    <property type="entry name" value="RecD2_N_OB"/>
</dbReference>
<name>A0A5Q2N2Y6_9FIRM</name>
<evidence type="ECO:0000259" key="4">
    <source>
        <dbReference type="SMART" id="SM00382"/>
    </source>
</evidence>
<dbReference type="InterPro" id="IPR029493">
    <property type="entry name" value="RecD2-like_HHH"/>
</dbReference>
<evidence type="ECO:0000313" key="6">
    <source>
        <dbReference type="Proteomes" id="UP000366051"/>
    </source>
</evidence>
<dbReference type="NCBIfam" id="TIGR01448">
    <property type="entry name" value="recD_rel"/>
    <property type="match status" value="1"/>
</dbReference>
<gene>
    <name evidence="3" type="primary">recD2</name>
    <name evidence="5" type="ORF">FTV88_0758</name>
</gene>
<dbReference type="PANTHER" id="PTHR43788:SF6">
    <property type="entry name" value="DNA HELICASE B"/>
    <property type="match status" value="1"/>
</dbReference>
<organism evidence="5 6">
    <name type="scientific">Heliorestis convoluta</name>
    <dbReference type="NCBI Taxonomy" id="356322"/>
    <lineage>
        <taxon>Bacteria</taxon>
        <taxon>Bacillati</taxon>
        <taxon>Bacillota</taxon>
        <taxon>Clostridia</taxon>
        <taxon>Eubacteriales</taxon>
        <taxon>Heliobacteriaceae</taxon>
        <taxon>Heliorestis</taxon>
    </lineage>
</organism>
<dbReference type="Proteomes" id="UP000366051">
    <property type="component" value="Chromosome"/>
</dbReference>
<keyword evidence="3" id="KW-0413">Isomerase</keyword>
<dbReference type="InterPro" id="IPR041451">
    <property type="entry name" value="RecD2_SH13"/>
</dbReference>
<keyword evidence="1 3" id="KW-0547">Nucleotide-binding</keyword>
<dbReference type="InterPro" id="IPR027417">
    <property type="entry name" value="P-loop_NTPase"/>
</dbReference>
<dbReference type="Gene3D" id="1.10.10.2220">
    <property type="match status" value="1"/>
</dbReference>
<dbReference type="GO" id="GO:0003677">
    <property type="term" value="F:DNA binding"/>
    <property type="evidence" value="ECO:0007669"/>
    <property type="project" value="UniProtKB-UniRule"/>
</dbReference>
<keyword evidence="2 3" id="KW-0067">ATP-binding</keyword>
<dbReference type="InterPro" id="IPR027785">
    <property type="entry name" value="UvrD-like_helicase_C"/>
</dbReference>
<dbReference type="GO" id="GO:0043139">
    <property type="term" value="F:5'-3' DNA helicase activity"/>
    <property type="evidence" value="ECO:0007669"/>
    <property type="project" value="UniProtKB-UniRule"/>
</dbReference>
<dbReference type="GO" id="GO:0005524">
    <property type="term" value="F:ATP binding"/>
    <property type="evidence" value="ECO:0007669"/>
    <property type="project" value="UniProtKB-UniRule"/>
</dbReference>